<sequence>MVELSLQENETLTMNVYYKHLGDHPWVQETGLDQSKQAKVVHVFCNDALIQHARVRHCISLIWSQTPSIQVHSSNEKSNGDERVEEHEGPEVAAAGSSQSSPGIAVEQRAAAKIQKAFRSYRIIL</sequence>
<proteinExistence type="predicted"/>
<reference evidence="3" key="1">
    <citation type="journal article" date="2019" name="Plant Biotechnol. J.">
        <title>Genome sequencing of the Australian wild diploid species Gossypium australe highlights disease resistance and delayed gland morphogenesis.</title>
        <authorList>
            <person name="Cai Y."/>
            <person name="Cai X."/>
            <person name="Wang Q."/>
            <person name="Wang P."/>
            <person name="Zhang Y."/>
            <person name="Cai C."/>
            <person name="Xu Y."/>
            <person name="Wang K."/>
            <person name="Zhou Z."/>
            <person name="Wang C."/>
            <person name="Geng S."/>
            <person name="Li B."/>
            <person name="Dong Q."/>
            <person name="Hou Y."/>
            <person name="Wang H."/>
            <person name="Ai P."/>
            <person name="Liu Z."/>
            <person name="Yi F."/>
            <person name="Sun M."/>
            <person name="An G."/>
            <person name="Cheng J."/>
            <person name="Zhang Y."/>
            <person name="Shi Q."/>
            <person name="Xie Y."/>
            <person name="Shi X."/>
            <person name="Chang Y."/>
            <person name="Huang F."/>
            <person name="Chen Y."/>
            <person name="Hong S."/>
            <person name="Mi L."/>
            <person name="Sun Q."/>
            <person name="Zhang L."/>
            <person name="Zhou B."/>
            <person name="Peng R."/>
            <person name="Zhang X."/>
            <person name="Liu F."/>
        </authorList>
    </citation>
    <scope>NUCLEOTIDE SEQUENCE [LARGE SCALE GENOMIC DNA]</scope>
    <source>
        <strain evidence="3">cv. PA1801</strain>
    </source>
</reference>
<protein>
    <submittedName>
        <fullName evidence="2">Protein IQ-DOMAIN 1-like isoform X1</fullName>
    </submittedName>
</protein>
<dbReference type="OrthoDB" id="1923765at2759"/>
<name>A0A5B6VF63_9ROSI</name>
<dbReference type="AlphaFoldDB" id="A0A5B6VF63"/>
<evidence type="ECO:0000256" key="1">
    <source>
        <dbReference type="SAM" id="MobiDB-lite"/>
    </source>
</evidence>
<dbReference type="Proteomes" id="UP000325315">
    <property type="component" value="Unassembled WGS sequence"/>
</dbReference>
<accession>A0A5B6VF63</accession>
<evidence type="ECO:0000313" key="3">
    <source>
        <dbReference type="Proteomes" id="UP000325315"/>
    </source>
</evidence>
<comment type="caution">
    <text evidence="2">The sequence shown here is derived from an EMBL/GenBank/DDBJ whole genome shotgun (WGS) entry which is preliminary data.</text>
</comment>
<organism evidence="2 3">
    <name type="scientific">Gossypium australe</name>
    <dbReference type="NCBI Taxonomy" id="47621"/>
    <lineage>
        <taxon>Eukaryota</taxon>
        <taxon>Viridiplantae</taxon>
        <taxon>Streptophyta</taxon>
        <taxon>Embryophyta</taxon>
        <taxon>Tracheophyta</taxon>
        <taxon>Spermatophyta</taxon>
        <taxon>Magnoliopsida</taxon>
        <taxon>eudicotyledons</taxon>
        <taxon>Gunneridae</taxon>
        <taxon>Pentapetalae</taxon>
        <taxon>rosids</taxon>
        <taxon>malvids</taxon>
        <taxon>Malvales</taxon>
        <taxon>Malvaceae</taxon>
        <taxon>Malvoideae</taxon>
        <taxon>Gossypium</taxon>
    </lineage>
</organism>
<keyword evidence="3" id="KW-1185">Reference proteome</keyword>
<feature type="region of interest" description="Disordered" evidence="1">
    <location>
        <begin position="69"/>
        <end position="106"/>
    </location>
</feature>
<dbReference type="EMBL" id="SMMG02000007">
    <property type="protein sequence ID" value="KAA3467711.1"/>
    <property type="molecule type" value="Genomic_DNA"/>
</dbReference>
<evidence type="ECO:0000313" key="2">
    <source>
        <dbReference type="EMBL" id="KAA3467711.1"/>
    </source>
</evidence>
<gene>
    <name evidence="2" type="ORF">EPI10_002700</name>
</gene>
<feature type="compositionally biased region" description="Basic and acidic residues" evidence="1">
    <location>
        <begin position="74"/>
        <end position="90"/>
    </location>
</feature>